<dbReference type="Proteomes" id="UP000559027">
    <property type="component" value="Unassembled WGS sequence"/>
</dbReference>
<dbReference type="OrthoDB" id="3266199at2759"/>
<feature type="compositionally biased region" description="Basic and acidic residues" evidence="1">
    <location>
        <begin position="8"/>
        <end position="19"/>
    </location>
</feature>
<evidence type="ECO:0000313" key="3">
    <source>
        <dbReference type="Proteomes" id="UP000559027"/>
    </source>
</evidence>
<proteinExistence type="predicted"/>
<reference evidence="2 3" key="1">
    <citation type="journal article" date="2020" name="ISME J.">
        <title>Uncovering the hidden diversity of litter-decomposition mechanisms in mushroom-forming fungi.</title>
        <authorList>
            <person name="Floudas D."/>
            <person name="Bentzer J."/>
            <person name="Ahren D."/>
            <person name="Johansson T."/>
            <person name="Persson P."/>
            <person name="Tunlid A."/>
        </authorList>
    </citation>
    <scope>NUCLEOTIDE SEQUENCE [LARGE SCALE GENOMIC DNA]</scope>
    <source>
        <strain evidence="2 3">CBS 146.42</strain>
    </source>
</reference>
<accession>A0A8H5FV05</accession>
<feature type="region of interest" description="Disordered" evidence="1">
    <location>
        <begin position="1"/>
        <end position="23"/>
    </location>
</feature>
<sequence length="252" mass="28364">MVSTFSEQLRDQPALREDSMGGCQDPKPLPVFPLSNADMTLCSLEGTSYGVHSHILRDTCGLFATMFTLPSPKAYESLCIYESDAVLQTILYLLSGHHRSSWDSLDQAESVLIVAEKWDAPVVIERIRPTLFTPRFCDADPLRLYAIARHFDWDREARALSLHILALDLRDPIHQNTLASISSKHLKPLFDLRRSRKETLEKMLNSTERFIVGNRCVQTSHKPQPRLIVPCSCIMALRVDAALNFTASVVGV</sequence>
<comment type="caution">
    <text evidence="2">The sequence shown here is derived from an EMBL/GenBank/DDBJ whole genome shotgun (WGS) entry which is preliminary data.</text>
</comment>
<evidence type="ECO:0000313" key="2">
    <source>
        <dbReference type="EMBL" id="KAF5350039.1"/>
    </source>
</evidence>
<gene>
    <name evidence="2" type="ORF">D9756_009209</name>
</gene>
<dbReference type="EMBL" id="JAACJO010000015">
    <property type="protein sequence ID" value="KAF5350039.1"/>
    <property type="molecule type" value="Genomic_DNA"/>
</dbReference>
<evidence type="ECO:0000256" key="1">
    <source>
        <dbReference type="SAM" id="MobiDB-lite"/>
    </source>
</evidence>
<evidence type="ECO:0008006" key="4">
    <source>
        <dbReference type="Google" id="ProtNLM"/>
    </source>
</evidence>
<dbReference type="AlphaFoldDB" id="A0A8H5FV05"/>
<name>A0A8H5FV05_9AGAR</name>
<keyword evidence="3" id="KW-1185">Reference proteome</keyword>
<protein>
    <recommendedName>
        <fullName evidence="4">BTB domain-containing protein</fullName>
    </recommendedName>
</protein>
<organism evidence="2 3">
    <name type="scientific">Leucocoprinus leucothites</name>
    <dbReference type="NCBI Taxonomy" id="201217"/>
    <lineage>
        <taxon>Eukaryota</taxon>
        <taxon>Fungi</taxon>
        <taxon>Dikarya</taxon>
        <taxon>Basidiomycota</taxon>
        <taxon>Agaricomycotina</taxon>
        <taxon>Agaricomycetes</taxon>
        <taxon>Agaricomycetidae</taxon>
        <taxon>Agaricales</taxon>
        <taxon>Agaricineae</taxon>
        <taxon>Agaricaceae</taxon>
        <taxon>Leucocoprinus</taxon>
    </lineage>
</organism>